<evidence type="ECO:0000313" key="1">
    <source>
        <dbReference type="EMBL" id="KKE85687.1"/>
    </source>
</evidence>
<comment type="caution">
    <text evidence="1">The sequence shown here is derived from an EMBL/GenBank/DDBJ whole genome shotgun (WGS) entry which is preliminary data.</text>
</comment>
<organism evidence="1 2">
    <name type="scientific">Pseudoalteromonas luteoviolacea S4054</name>
    <dbReference type="NCBI Taxonomy" id="1129367"/>
    <lineage>
        <taxon>Bacteria</taxon>
        <taxon>Pseudomonadati</taxon>
        <taxon>Pseudomonadota</taxon>
        <taxon>Gammaproteobacteria</taxon>
        <taxon>Alteromonadales</taxon>
        <taxon>Pseudoalteromonadaceae</taxon>
        <taxon>Pseudoalteromonas</taxon>
    </lineage>
</organism>
<gene>
    <name evidence="1" type="ORF">N479_25190</name>
</gene>
<name>A0A0F6AHJ9_9GAMM</name>
<dbReference type="Proteomes" id="UP000033434">
    <property type="component" value="Unassembled WGS sequence"/>
</dbReference>
<dbReference type="EMBL" id="AUXW01000014">
    <property type="protein sequence ID" value="KKE85687.1"/>
    <property type="molecule type" value="Genomic_DNA"/>
</dbReference>
<dbReference type="AlphaFoldDB" id="A0A0F6AHJ9"/>
<reference evidence="1 2" key="1">
    <citation type="journal article" date="2015" name="BMC Genomics">
        <title>Genome mining reveals unlocked bioactive potential of marine Gram-negative bacteria.</title>
        <authorList>
            <person name="Machado H."/>
            <person name="Sonnenschein E.C."/>
            <person name="Melchiorsen J."/>
            <person name="Gram L."/>
        </authorList>
    </citation>
    <scope>NUCLEOTIDE SEQUENCE [LARGE SCALE GENOMIC DNA]</scope>
    <source>
        <strain evidence="1 2">S4054</strain>
    </source>
</reference>
<proteinExistence type="predicted"/>
<accession>A0A0F6AHJ9</accession>
<evidence type="ECO:0000313" key="2">
    <source>
        <dbReference type="Proteomes" id="UP000033434"/>
    </source>
</evidence>
<sequence>MSVEEIEFKDICIKIDFEHNSHHPQRVFDSMSHLISSIELFHLCFLNSVAVETQSEFLLSNVKEGSLESWLSLRIKGDVTSDKKRRLADYLNRCTELVLEFIYDKETIKSIDEIDSLEQSISSMAHEMDLEEFPNVFSLDKHRLLKGYSEIGKATNSLNTIDEAYLKSHTTIKKINKNFYLSDEELQSLVVDRIEEASSTETLIVKKPDLLGNSMWDFMKDKRSISAKLLDPTWLNKFHQRRVIIAPGDALYCDLLTLIFYDKKGEIIDVKYQISRVHHKVDLNFQQLELDNE</sequence>
<protein>
    <submittedName>
        <fullName evidence="1">Uncharacterized protein</fullName>
    </submittedName>
</protein>
<dbReference type="RefSeq" id="WP_046354161.1">
    <property type="nucleotide sequence ID" value="NZ_AUXW01000014.1"/>
</dbReference>
<dbReference type="PATRIC" id="fig|1129367.4.peg.243"/>